<feature type="compositionally biased region" description="Basic residues" evidence="1">
    <location>
        <begin position="17"/>
        <end position="27"/>
    </location>
</feature>
<dbReference type="AlphaFoldDB" id="A0AAW1TKL8"/>
<dbReference type="Proteomes" id="UP001431783">
    <property type="component" value="Unassembled WGS sequence"/>
</dbReference>
<accession>A0AAW1TKL8</accession>
<evidence type="ECO:0000313" key="2">
    <source>
        <dbReference type="EMBL" id="KAK9871796.1"/>
    </source>
</evidence>
<evidence type="ECO:0000313" key="3">
    <source>
        <dbReference type="Proteomes" id="UP001431783"/>
    </source>
</evidence>
<proteinExistence type="predicted"/>
<feature type="compositionally biased region" description="Polar residues" evidence="1">
    <location>
        <begin position="1"/>
        <end position="16"/>
    </location>
</feature>
<evidence type="ECO:0000256" key="1">
    <source>
        <dbReference type="SAM" id="MobiDB-lite"/>
    </source>
</evidence>
<name>A0AAW1TKL8_9CUCU</name>
<gene>
    <name evidence="2" type="ORF">WA026_014251</name>
</gene>
<keyword evidence="3" id="KW-1185">Reference proteome</keyword>
<organism evidence="2 3">
    <name type="scientific">Henosepilachna vigintioctopunctata</name>
    <dbReference type="NCBI Taxonomy" id="420089"/>
    <lineage>
        <taxon>Eukaryota</taxon>
        <taxon>Metazoa</taxon>
        <taxon>Ecdysozoa</taxon>
        <taxon>Arthropoda</taxon>
        <taxon>Hexapoda</taxon>
        <taxon>Insecta</taxon>
        <taxon>Pterygota</taxon>
        <taxon>Neoptera</taxon>
        <taxon>Endopterygota</taxon>
        <taxon>Coleoptera</taxon>
        <taxon>Polyphaga</taxon>
        <taxon>Cucujiformia</taxon>
        <taxon>Coccinelloidea</taxon>
        <taxon>Coccinellidae</taxon>
        <taxon>Epilachninae</taxon>
        <taxon>Epilachnini</taxon>
        <taxon>Henosepilachna</taxon>
    </lineage>
</organism>
<protein>
    <submittedName>
        <fullName evidence="2">Uncharacterized protein</fullName>
    </submittedName>
</protein>
<feature type="region of interest" description="Disordered" evidence="1">
    <location>
        <begin position="1"/>
        <end position="31"/>
    </location>
</feature>
<sequence>MNQNYQSVKLEQNPSNKSRRSERQRKPKSFDDYVVYLTPKVKNIPDEASETFLDAMSNDSNDSDMWKQAMMEGVENSQ</sequence>
<dbReference type="EMBL" id="JARQZJ010000007">
    <property type="protein sequence ID" value="KAK9871796.1"/>
    <property type="molecule type" value="Genomic_DNA"/>
</dbReference>
<comment type="caution">
    <text evidence="2">The sequence shown here is derived from an EMBL/GenBank/DDBJ whole genome shotgun (WGS) entry which is preliminary data.</text>
</comment>
<reference evidence="2 3" key="1">
    <citation type="submission" date="2023-03" db="EMBL/GenBank/DDBJ databases">
        <title>Genome insight into feeding habits of ladybird beetles.</title>
        <authorList>
            <person name="Li H.-S."/>
            <person name="Huang Y.-H."/>
            <person name="Pang H."/>
        </authorList>
    </citation>
    <scope>NUCLEOTIDE SEQUENCE [LARGE SCALE GENOMIC DNA]</scope>
    <source>
        <strain evidence="2">SYSU_2023b</strain>
        <tissue evidence="2">Whole body</tissue>
    </source>
</reference>